<comment type="caution">
    <text evidence="2">The sequence shown here is derived from an EMBL/GenBank/DDBJ whole genome shotgun (WGS) entry which is preliminary data.</text>
</comment>
<gene>
    <name evidence="2" type="ORF">BJX66DRAFT_280910</name>
</gene>
<dbReference type="Proteomes" id="UP001610563">
    <property type="component" value="Unassembled WGS sequence"/>
</dbReference>
<protein>
    <recommendedName>
        <fullName evidence="4">Secreted protein</fullName>
    </recommendedName>
</protein>
<evidence type="ECO:0008006" key="4">
    <source>
        <dbReference type="Google" id="ProtNLM"/>
    </source>
</evidence>
<dbReference type="EMBL" id="JBFTWV010000093">
    <property type="protein sequence ID" value="KAL2787604.1"/>
    <property type="molecule type" value="Genomic_DNA"/>
</dbReference>
<feature type="compositionally biased region" description="Basic and acidic residues" evidence="1">
    <location>
        <begin position="75"/>
        <end position="87"/>
    </location>
</feature>
<organism evidence="2 3">
    <name type="scientific">Aspergillus keveii</name>
    <dbReference type="NCBI Taxonomy" id="714993"/>
    <lineage>
        <taxon>Eukaryota</taxon>
        <taxon>Fungi</taxon>
        <taxon>Dikarya</taxon>
        <taxon>Ascomycota</taxon>
        <taxon>Pezizomycotina</taxon>
        <taxon>Eurotiomycetes</taxon>
        <taxon>Eurotiomycetidae</taxon>
        <taxon>Eurotiales</taxon>
        <taxon>Aspergillaceae</taxon>
        <taxon>Aspergillus</taxon>
        <taxon>Aspergillus subgen. Nidulantes</taxon>
    </lineage>
</organism>
<accession>A0ABR4FWJ3</accession>
<name>A0ABR4FWJ3_9EURO</name>
<feature type="region of interest" description="Disordered" evidence="1">
    <location>
        <begin position="59"/>
        <end position="87"/>
    </location>
</feature>
<proteinExistence type="predicted"/>
<reference evidence="2 3" key="1">
    <citation type="submission" date="2024-07" db="EMBL/GenBank/DDBJ databases">
        <title>Section-level genome sequencing and comparative genomics of Aspergillus sections Usti and Cavernicolus.</title>
        <authorList>
            <consortium name="Lawrence Berkeley National Laboratory"/>
            <person name="Nybo J.L."/>
            <person name="Vesth T.C."/>
            <person name="Theobald S."/>
            <person name="Frisvad J.C."/>
            <person name="Larsen T.O."/>
            <person name="Kjaerboelling I."/>
            <person name="Rothschild-Mancinelli K."/>
            <person name="Lyhne E.K."/>
            <person name="Kogle M.E."/>
            <person name="Barry K."/>
            <person name="Clum A."/>
            <person name="Na H."/>
            <person name="Ledsgaard L."/>
            <person name="Lin J."/>
            <person name="Lipzen A."/>
            <person name="Kuo A."/>
            <person name="Riley R."/>
            <person name="Mondo S."/>
            <person name="Labutti K."/>
            <person name="Haridas S."/>
            <person name="Pangalinan J."/>
            <person name="Salamov A.A."/>
            <person name="Simmons B.A."/>
            <person name="Magnuson J.K."/>
            <person name="Chen J."/>
            <person name="Drula E."/>
            <person name="Henrissat B."/>
            <person name="Wiebenga A."/>
            <person name="Lubbers R.J."/>
            <person name="Gomes A.C."/>
            <person name="Makela M.R."/>
            <person name="Stajich J."/>
            <person name="Grigoriev I.V."/>
            <person name="Mortensen U.H."/>
            <person name="De Vries R.P."/>
            <person name="Baker S.E."/>
            <person name="Andersen M.R."/>
        </authorList>
    </citation>
    <scope>NUCLEOTIDE SEQUENCE [LARGE SCALE GENOMIC DNA]</scope>
    <source>
        <strain evidence="2 3">CBS 209.92</strain>
    </source>
</reference>
<evidence type="ECO:0000313" key="2">
    <source>
        <dbReference type="EMBL" id="KAL2787604.1"/>
    </source>
</evidence>
<evidence type="ECO:0000256" key="1">
    <source>
        <dbReference type="SAM" id="MobiDB-lite"/>
    </source>
</evidence>
<evidence type="ECO:0000313" key="3">
    <source>
        <dbReference type="Proteomes" id="UP001610563"/>
    </source>
</evidence>
<keyword evidence="3" id="KW-1185">Reference proteome</keyword>
<sequence length="87" mass="10076">MRYGRMLPHTIARYVDLTSCLCLYVRLSVLGVAHSCRTEIPFYHAFFIICAINTHLQEQLDESVPTPRATNDSTLRYERDSVEKKGR</sequence>